<dbReference type="Gene3D" id="3.40.50.150">
    <property type="entry name" value="Vaccinia Virus protein VP39"/>
    <property type="match status" value="1"/>
</dbReference>
<dbReference type="PANTHER" id="PTHR11006:SF73">
    <property type="entry name" value="PROTEIN ARGININE N-METHYLTRANSFERASE 6"/>
    <property type="match status" value="1"/>
</dbReference>
<dbReference type="Gene3D" id="2.70.160.11">
    <property type="entry name" value="Hnrnp arginine n-methyltransferase1"/>
    <property type="match status" value="2"/>
</dbReference>
<dbReference type="Proteomes" id="UP000287033">
    <property type="component" value="Unassembled WGS sequence"/>
</dbReference>
<dbReference type="InterPro" id="IPR025799">
    <property type="entry name" value="Arg_MeTrfase"/>
</dbReference>
<evidence type="ECO:0000313" key="11">
    <source>
        <dbReference type="EMBL" id="GCC35994.1"/>
    </source>
</evidence>
<dbReference type="AlphaFoldDB" id="A0A401T027"/>
<feature type="compositionally biased region" description="Basic and acidic residues" evidence="8">
    <location>
        <begin position="441"/>
        <end position="452"/>
    </location>
</feature>
<dbReference type="Pfam" id="PF22528">
    <property type="entry name" value="PRMT_C"/>
    <property type="match status" value="2"/>
</dbReference>
<evidence type="ECO:0000256" key="2">
    <source>
        <dbReference type="ARBA" id="ARBA00022603"/>
    </source>
</evidence>
<feature type="compositionally biased region" description="Polar residues" evidence="8">
    <location>
        <begin position="384"/>
        <end position="396"/>
    </location>
</feature>
<organism evidence="11 12">
    <name type="scientific">Chiloscyllium punctatum</name>
    <name type="common">Brownbanded bambooshark</name>
    <name type="synonym">Hemiscyllium punctatum</name>
    <dbReference type="NCBI Taxonomy" id="137246"/>
    <lineage>
        <taxon>Eukaryota</taxon>
        <taxon>Metazoa</taxon>
        <taxon>Chordata</taxon>
        <taxon>Craniata</taxon>
        <taxon>Vertebrata</taxon>
        <taxon>Chondrichthyes</taxon>
        <taxon>Elasmobranchii</taxon>
        <taxon>Galeomorphii</taxon>
        <taxon>Galeoidea</taxon>
        <taxon>Orectolobiformes</taxon>
        <taxon>Hemiscylliidae</taxon>
        <taxon>Chiloscyllium</taxon>
    </lineage>
</organism>
<evidence type="ECO:0000256" key="1">
    <source>
        <dbReference type="ARBA" id="ARBA00011925"/>
    </source>
</evidence>
<evidence type="ECO:0000313" key="12">
    <source>
        <dbReference type="Proteomes" id="UP000287033"/>
    </source>
</evidence>
<dbReference type="InterPro" id="IPR029063">
    <property type="entry name" value="SAM-dependent_MTases_sf"/>
</dbReference>
<dbReference type="PROSITE" id="PS51678">
    <property type="entry name" value="SAM_MT_PRMT"/>
    <property type="match status" value="1"/>
</dbReference>
<keyword evidence="2 7" id="KW-0489">Methyltransferase</keyword>
<protein>
    <recommendedName>
        <fullName evidence="5">Protein arginine N-methyltransferase 6</fullName>
        <ecNumber evidence="1">2.1.1.319</ecNumber>
    </recommendedName>
    <alternativeName>
        <fullName evidence="6">Histone-arginine N-methyltransferase PRMT6</fullName>
    </alternativeName>
</protein>
<feature type="domain" description="Protein arginine N-methyltransferase" evidence="10">
    <location>
        <begin position="191"/>
        <end position="299"/>
    </location>
</feature>
<dbReference type="EC" id="2.1.1.319" evidence="1"/>
<evidence type="ECO:0000256" key="6">
    <source>
        <dbReference type="ARBA" id="ARBA00042685"/>
    </source>
</evidence>
<dbReference type="FunFam" id="3.40.50.150:FF:000016">
    <property type="entry name" value="Protein arginine N-methyltransferase 6"/>
    <property type="match status" value="1"/>
</dbReference>
<dbReference type="Pfam" id="PF13649">
    <property type="entry name" value="Methyltransf_25"/>
    <property type="match status" value="1"/>
</dbReference>
<evidence type="ECO:0000256" key="8">
    <source>
        <dbReference type="SAM" id="MobiDB-lite"/>
    </source>
</evidence>
<dbReference type="CDD" id="cd02440">
    <property type="entry name" value="AdoMet_MTases"/>
    <property type="match status" value="1"/>
</dbReference>
<feature type="domain" description="Protein arginine N-methyltransferase" evidence="10">
    <location>
        <begin position="519"/>
        <end position="586"/>
    </location>
</feature>
<keyword evidence="3 7" id="KW-0808">Transferase</keyword>
<evidence type="ECO:0000256" key="7">
    <source>
        <dbReference type="PROSITE-ProRule" id="PRU01015"/>
    </source>
</evidence>
<evidence type="ECO:0000259" key="10">
    <source>
        <dbReference type="Pfam" id="PF22528"/>
    </source>
</evidence>
<keyword evidence="4 7" id="KW-0949">S-adenosyl-L-methionine</keyword>
<comment type="caution">
    <text evidence="11">The sequence shown here is derived from an EMBL/GenBank/DDBJ whole genome shotgun (WGS) entry which is preliminary data.</text>
</comment>
<gene>
    <name evidence="11" type="ORF">chiPu_0014484</name>
</gene>
<dbReference type="STRING" id="137246.A0A401T027"/>
<evidence type="ECO:0000256" key="5">
    <source>
        <dbReference type="ARBA" id="ARBA00040406"/>
    </source>
</evidence>
<name>A0A401T027_CHIPU</name>
<dbReference type="EMBL" id="BEZZ01000771">
    <property type="protein sequence ID" value="GCC35994.1"/>
    <property type="molecule type" value="Genomic_DNA"/>
</dbReference>
<accession>A0A401T027</accession>
<dbReference type="InterPro" id="IPR055135">
    <property type="entry name" value="PRMT_dom"/>
</dbReference>
<reference evidence="11 12" key="1">
    <citation type="journal article" date="2018" name="Nat. Ecol. Evol.">
        <title>Shark genomes provide insights into elasmobranch evolution and the origin of vertebrates.</title>
        <authorList>
            <person name="Hara Y"/>
            <person name="Yamaguchi K"/>
            <person name="Onimaru K"/>
            <person name="Kadota M"/>
            <person name="Koyanagi M"/>
            <person name="Keeley SD"/>
            <person name="Tatsumi K"/>
            <person name="Tanaka K"/>
            <person name="Motone F"/>
            <person name="Kageyama Y"/>
            <person name="Nozu R"/>
            <person name="Adachi N"/>
            <person name="Nishimura O"/>
            <person name="Nakagawa R"/>
            <person name="Tanegashima C"/>
            <person name="Kiyatake I"/>
            <person name="Matsumoto R"/>
            <person name="Murakumo K"/>
            <person name="Nishida K"/>
            <person name="Terakita A"/>
            <person name="Kuratani S"/>
            <person name="Sato K"/>
            <person name="Hyodo S Kuraku.S."/>
        </authorList>
    </citation>
    <scope>NUCLEOTIDE SEQUENCE [LARGE SCALE GENOMIC DNA]</scope>
</reference>
<sequence>MEPGPHQVKRPRLEAEPEARGSGGPGAEARARQDGAYFHSYSDVSIHEEMIADSARTGCYRRALQGGLRPASGPEPRARVSLLRGRTVLDVGAGTGILSVFCAQAGAARVYAAEASAVMAERAREVVEANGLSGRVLVLRGRVEEAELPERVDAIVSEWMGYGLMYESMLRSVLHARDRWLKPGGLLFPCQAELYIAPVSDPALHERLSFWAGVKEQHGVDMACMAAFARRCLMNDEMVVTPLHGEDVLTRPAMFAAVNLYTVTEQQLEELGGLFSVSAFGIATMHAFAIWFSVTFPTSAPTDRTGDGGDDDGQRATRSHDDGQHATSGHDDGQRSTRSHDDGQRAIKTHDDGQCTTRGPDGQSATSGPYGGQRVTRSHDDGHCTTSSPDDGQRATSGPYGGQHVTRSHDDGQHATSGPYGGQHVTRSHDDGPRATSGLDDGQHTTSGHDDGYQATSPPTDSACTANTSNDASSAKAHASHVTSTHISNGTVESQCAVSANGDNLCEFNFNNDTNPVTFDPNTDECEPVVLSTSPFAEETHWKQTLLYLDEPVQVFQDTVIKGKITLTPAVDNPRHLRVSLVYEIGDSGKKTKVFKMGEDFSSFE</sequence>
<evidence type="ECO:0000259" key="9">
    <source>
        <dbReference type="Pfam" id="PF13649"/>
    </source>
</evidence>
<proteinExistence type="predicted"/>
<dbReference type="OrthoDB" id="7848332at2759"/>
<dbReference type="GO" id="GO:0042054">
    <property type="term" value="F:histone methyltransferase activity"/>
    <property type="evidence" value="ECO:0007669"/>
    <property type="project" value="TreeGrafter"/>
</dbReference>
<dbReference type="PANTHER" id="PTHR11006">
    <property type="entry name" value="PROTEIN ARGININE N-METHYLTRANSFERASE"/>
    <property type="match status" value="1"/>
</dbReference>
<dbReference type="GO" id="GO:0032259">
    <property type="term" value="P:methylation"/>
    <property type="evidence" value="ECO:0007669"/>
    <property type="project" value="UniProtKB-KW"/>
</dbReference>
<feature type="compositionally biased region" description="Basic and acidic residues" evidence="8">
    <location>
        <begin position="304"/>
        <end position="353"/>
    </location>
</feature>
<keyword evidence="12" id="KW-1185">Reference proteome</keyword>
<evidence type="ECO:0000256" key="4">
    <source>
        <dbReference type="ARBA" id="ARBA00022691"/>
    </source>
</evidence>
<dbReference type="InterPro" id="IPR041698">
    <property type="entry name" value="Methyltransf_25"/>
</dbReference>
<feature type="region of interest" description="Disordered" evidence="8">
    <location>
        <begin position="1"/>
        <end position="32"/>
    </location>
</feature>
<dbReference type="SUPFAM" id="SSF53335">
    <property type="entry name" value="S-adenosyl-L-methionine-dependent methyltransferases"/>
    <property type="match status" value="2"/>
</dbReference>
<feature type="domain" description="Methyltransferase" evidence="9">
    <location>
        <begin position="88"/>
        <end position="185"/>
    </location>
</feature>
<feature type="compositionally biased region" description="Polar residues" evidence="8">
    <location>
        <begin position="454"/>
        <end position="473"/>
    </location>
</feature>
<evidence type="ECO:0000256" key="3">
    <source>
        <dbReference type="ARBA" id="ARBA00022679"/>
    </source>
</evidence>
<dbReference type="OMA" id="CIHVDYT"/>
<feature type="region of interest" description="Disordered" evidence="8">
    <location>
        <begin position="302"/>
        <end position="481"/>
    </location>
</feature>
<dbReference type="GO" id="GO:0035242">
    <property type="term" value="F:protein-arginine omega-N asymmetric methyltransferase activity"/>
    <property type="evidence" value="ECO:0007669"/>
    <property type="project" value="UniProtKB-EC"/>
</dbReference>